<evidence type="ECO:0000259" key="8">
    <source>
        <dbReference type="Pfam" id="PF06429"/>
    </source>
</evidence>
<dbReference type="GO" id="GO:0005576">
    <property type="term" value="C:extracellular region"/>
    <property type="evidence" value="ECO:0007669"/>
    <property type="project" value="UniProtKB-SubCell"/>
</dbReference>
<dbReference type="NCBIfam" id="TIGR02492">
    <property type="entry name" value="flgK_ends"/>
    <property type="match status" value="1"/>
</dbReference>
<dbReference type="InterPro" id="IPR002371">
    <property type="entry name" value="FlgK"/>
</dbReference>
<gene>
    <name evidence="10" type="primary">flgK</name>
    <name evidence="10" type="ORF">IPN91_13105</name>
</gene>
<evidence type="ECO:0000259" key="9">
    <source>
        <dbReference type="Pfam" id="PF22638"/>
    </source>
</evidence>
<feature type="domain" description="Flagellar hook-associated protein FlgK helical" evidence="9">
    <location>
        <begin position="195"/>
        <end position="422"/>
    </location>
</feature>
<evidence type="ECO:0000256" key="2">
    <source>
        <dbReference type="ARBA" id="ARBA00004613"/>
    </source>
</evidence>
<dbReference type="SUPFAM" id="SSF64518">
    <property type="entry name" value="Phase 1 flagellin"/>
    <property type="match status" value="1"/>
</dbReference>
<dbReference type="PANTHER" id="PTHR30033:SF1">
    <property type="entry name" value="FLAGELLAR HOOK-ASSOCIATED PROTEIN 1"/>
    <property type="match status" value="1"/>
</dbReference>
<dbReference type="GO" id="GO:0009424">
    <property type="term" value="C:bacterial-type flagellum hook"/>
    <property type="evidence" value="ECO:0007669"/>
    <property type="project" value="InterPro"/>
</dbReference>
<dbReference type="Pfam" id="PF06429">
    <property type="entry name" value="Flg_bbr_C"/>
    <property type="match status" value="1"/>
</dbReference>
<feature type="domain" description="Flagellar basal-body/hook protein C-terminal" evidence="8">
    <location>
        <begin position="563"/>
        <end position="601"/>
    </location>
</feature>
<comment type="subcellular location">
    <subcellularLocation>
        <location evidence="1">Bacterial flagellum</location>
    </subcellularLocation>
    <subcellularLocation>
        <location evidence="2">Secreted</location>
    </subcellularLocation>
</comment>
<evidence type="ECO:0000313" key="10">
    <source>
        <dbReference type="EMBL" id="MBK8573540.1"/>
    </source>
</evidence>
<dbReference type="InterPro" id="IPR001444">
    <property type="entry name" value="Flag_bb_rod_N"/>
</dbReference>
<dbReference type="InterPro" id="IPR010930">
    <property type="entry name" value="Flg_bb/hook_C_dom"/>
</dbReference>
<keyword evidence="10" id="KW-0969">Cilium</keyword>
<evidence type="ECO:0000313" key="11">
    <source>
        <dbReference type="Proteomes" id="UP000709959"/>
    </source>
</evidence>
<dbReference type="InterPro" id="IPR053927">
    <property type="entry name" value="FlgK_helical"/>
</dbReference>
<dbReference type="GO" id="GO:0005198">
    <property type="term" value="F:structural molecule activity"/>
    <property type="evidence" value="ECO:0007669"/>
    <property type="project" value="InterPro"/>
</dbReference>
<comment type="caution">
    <text evidence="10">The sequence shown here is derived from an EMBL/GenBank/DDBJ whole genome shotgun (WGS) entry which is preliminary data.</text>
</comment>
<keyword evidence="10" id="KW-0966">Cell projection</keyword>
<dbReference type="AlphaFoldDB" id="A0A936F4B2"/>
<evidence type="ECO:0000256" key="5">
    <source>
        <dbReference type="ARBA" id="ARBA00022525"/>
    </source>
</evidence>
<name>A0A936F4B2_9BACT</name>
<dbReference type="Pfam" id="PF22638">
    <property type="entry name" value="FlgK_D1"/>
    <property type="match status" value="1"/>
</dbReference>
<evidence type="ECO:0000256" key="1">
    <source>
        <dbReference type="ARBA" id="ARBA00004365"/>
    </source>
</evidence>
<evidence type="ECO:0000259" key="7">
    <source>
        <dbReference type="Pfam" id="PF00460"/>
    </source>
</evidence>
<dbReference type="EMBL" id="JADKCH010000021">
    <property type="protein sequence ID" value="MBK8573540.1"/>
    <property type="molecule type" value="Genomic_DNA"/>
</dbReference>
<comment type="similarity">
    <text evidence="3">Belongs to the flagella basal body rod proteins family.</text>
</comment>
<protein>
    <recommendedName>
        <fullName evidence="4">Flagellar hook-associated protein 1</fullName>
    </recommendedName>
</protein>
<evidence type="ECO:0000256" key="4">
    <source>
        <dbReference type="ARBA" id="ARBA00016244"/>
    </source>
</evidence>
<keyword evidence="10" id="KW-0282">Flagellum</keyword>
<dbReference type="Proteomes" id="UP000709959">
    <property type="component" value="Unassembled WGS sequence"/>
</dbReference>
<keyword evidence="5" id="KW-0964">Secreted</keyword>
<organism evidence="10 11">
    <name type="scientific">Candidatus Geothrix odensensis</name>
    <dbReference type="NCBI Taxonomy" id="2954440"/>
    <lineage>
        <taxon>Bacteria</taxon>
        <taxon>Pseudomonadati</taxon>
        <taxon>Acidobacteriota</taxon>
        <taxon>Holophagae</taxon>
        <taxon>Holophagales</taxon>
        <taxon>Holophagaceae</taxon>
        <taxon>Geothrix</taxon>
    </lineage>
</organism>
<evidence type="ECO:0000256" key="6">
    <source>
        <dbReference type="ARBA" id="ARBA00023143"/>
    </source>
</evidence>
<sequence>MLHAVPELLDALETRLIEGEDPAALLSAIRWSELVGWPEDAMAARTLKQRIFAIQTLIMGLQSPLRAAFSEMSDAPVYGRGIPRRSPDALPAVPRKGLAMPGLNASLYLGLSGLQAQQSALSVVGQNIANVNTPGYTRQRADLSSNLSLTEGQLYFGTGVSLTSVQGIRDRFLDLQIYRETAKQAGASERFTGLNAISTSLADTGTSGIGAQVQAFFQGLQDLSAQPESAALRTNLVNKAQGMISALKSRYQLLDDQRNSADQAVGSLVTQVNTLTDQIASLNQRIMTETTPGANNDARDQRKALTDKLSALVGINVFEGAKGEYQITLDSGTGVLVSGTSSYQLSVSPGGALDGKSSVLLNTEIPPLSVTSSIKDGQLGAKLDLRDNLLPGLQRQLDQLAAGIVQGVNQLHRAGYAADGITNAASAPPHPPLAFNNYFFVGDPANANNPGLPAGVDYTGNYKGMVSSLALDPNIVLDSSLIAAAGVAGAKGDNANALAMAALQTATGTVDLDGNGVGDSGASYSNVVGNLVSDVGNKVQLYATQTTAQQNLLTALQNQRDAISGVNLDEEASAMMTLQRGYQASARFISVINQLTDQLVNQFGR</sequence>
<dbReference type="PRINTS" id="PR01005">
    <property type="entry name" value="FLGHOOKAP1"/>
</dbReference>
<dbReference type="PANTHER" id="PTHR30033">
    <property type="entry name" value="FLAGELLAR HOOK-ASSOCIATED PROTEIN 1"/>
    <property type="match status" value="1"/>
</dbReference>
<reference evidence="10 11" key="1">
    <citation type="submission" date="2020-10" db="EMBL/GenBank/DDBJ databases">
        <title>Connecting structure to function with the recovery of over 1000 high-quality activated sludge metagenome-assembled genomes encoding full-length rRNA genes using long-read sequencing.</title>
        <authorList>
            <person name="Singleton C.M."/>
            <person name="Petriglieri F."/>
            <person name="Kristensen J.M."/>
            <person name="Kirkegaard R.H."/>
            <person name="Michaelsen T.Y."/>
            <person name="Andersen M.H."/>
            <person name="Karst S.M."/>
            <person name="Dueholm M.S."/>
            <person name="Nielsen P.H."/>
            <person name="Albertsen M."/>
        </authorList>
    </citation>
    <scope>NUCLEOTIDE SEQUENCE [LARGE SCALE GENOMIC DNA]</scope>
    <source>
        <strain evidence="10">OdNE_18-Q3-R46-58_MAXAC.008</strain>
    </source>
</reference>
<keyword evidence="6" id="KW-0975">Bacterial flagellum</keyword>
<accession>A0A936F4B2</accession>
<dbReference type="GO" id="GO:0044780">
    <property type="term" value="P:bacterial-type flagellum assembly"/>
    <property type="evidence" value="ECO:0007669"/>
    <property type="project" value="InterPro"/>
</dbReference>
<proteinExistence type="inferred from homology"/>
<feature type="domain" description="Flagellar basal body rod protein N-terminal" evidence="7">
    <location>
        <begin position="107"/>
        <end position="137"/>
    </location>
</feature>
<evidence type="ECO:0000256" key="3">
    <source>
        <dbReference type="ARBA" id="ARBA00009677"/>
    </source>
</evidence>
<dbReference type="Pfam" id="PF00460">
    <property type="entry name" value="Flg_bb_rod"/>
    <property type="match status" value="1"/>
</dbReference>